<reference evidence="1 2" key="1">
    <citation type="journal article" date="2010" name="Nature">
        <title>Genome sequence of the palaeopolyploid soybean.</title>
        <authorList>
            <person name="Schmutz J."/>
            <person name="Cannon S.B."/>
            <person name="Schlueter J."/>
            <person name="Ma J."/>
            <person name="Mitros T."/>
            <person name="Nelson W."/>
            <person name="Hyten D.L."/>
            <person name="Song Q."/>
            <person name="Thelen J.J."/>
            <person name="Cheng J."/>
            <person name="Xu D."/>
            <person name="Hellsten U."/>
            <person name="May G.D."/>
            <person name="Yu Y."/>
            <person name="Sakurai T."/>
            <person name="Umezawa T."/>
            <person name="Bhattacharyya M.K."/>
            <person name="Sandhu D."/>
            <person name="Valliyodan B."/>
            <person name="Lindquist E."/>
            <person name="Peto M."/>
            <person name="Grant D."/>
            <person name="Shu S."/>
            <person name="Goodstein D."/>
            <person name="Barry K."/>
            <person name="Futrell-Griggs M."/>
            <person name="Abernathy B."/>
            <person name="Du J."/>
            <person name="Tian Z."/>
            <person name="Zhu L."/>
            <person name="Gill N."/>
            <person name="Joshi T."/>
            <person name="Libault M."/>
            <person name="Sethuraman A."/>
            <person name="Zhang X.-C."/>
            <person name="Shinozaki K."/>
            <person name="Nguyen H.T."/>
            <person name="Wing R.A."/>
            <person name="Cregan P."/>
            <person name="Specht J."/>
            <person name="Grimwood J."/>
            <person name="Rokhsar D."/>
            <person name="Stacey G."/>
            <person name="Shoemaker R.C."/>
            <person name="Jackson S.A."/>
        </authorList>
    </citation>
    <scope>NUCLEOTIDE SEQUENCE</scope>
    <source>
        <strain evidence="2">cv. Williams 82</strain>
        <tissue evidence="1">Callus</tissue>
    </source>
</reference>
<evidence type="ECO:0000313" key="3">
    <source>
        <dbReference type="Proteomes" id="UP000008827"/>
    </source>
</evidence>
<accession>A0A0R0JLY9</accession>
<keyword evidence="3" id="KW-1185">Reference proteome</keyword>
<evidence type="ECO:0000313" key="1">
    <source>
        <dbReference type="EMBL" id="KRH53624.1"/>
    </source>
</evidence>
<dbReference type="EnsemblPlants" id="KRH53624">
    <property type="protein sequence ID" value="KRH53624"/>
    <property type="gene ID" value="GLYMA_06G136300"/>
</dbReference>
<dbReference type="AlphaFoldDB" id="A0A0R0JLY9"/>
<reference evidence="2" key="2">
    <citation type="submission" date="2018-02" db="UniProtKB">
        <authorList>
            <consortium name="EnsemblPlants"/>
        </authorList>
    </citation>
    <scope>IDENTIFICATION</scope>
    <source>
        <strain evidence="2">Williams 82</strain>
    </source>
</reference>
<proteinExistence type="predicted"/>
<protein>
    <submittedName>
        <fullName evidence="1 2">Uncharacterized protein</fullName>
    </submittedName>
</protein>
<gene>
    <name evidence="1" type="ORF">GLYMA_06G136300</name>
</gene>
<evidence type="ECO:0000313" key="2">
    <source>
        <dbReference type="EnsemblPlants" id="KRH53624"/>
    </source>
</evidence>
<dbReference type="EMBL" id="CM000839">
    <property type="protein sequence ID" value="KRH53624.1"/>
    <property type="molecule type" value="Genomic_DNA"/>
</dbReference>
<dbReference type="Proteomes" id="UP000008827">
    <property type="component" value="Chromosome 6"/>
</dbReference>
<name>A0A0R0JLY9_SOYBN</name>
<dbReference type="Gramene" id="KRH53624">
    <property type="protein sequence ID" value="KRH53624"/>
    <property type="gene ID" value="GLYMA_06G136300"/>
</dbReference>
<sequence length="80" mass="9475">MNNNNERRRKEPPKSVQLLRKVKAGVWGGGEGAAEYYLRRGKIREKVQKEDKFGEKREGEKDKNDKRVCGLRDEGWRRRC</sequence>
<reference evidence="1" key="3">
    <citation type="submission" date="2018-07" db="EMBL/GenBank/DDBJ databases">
        <title>WGS assembly of Glycine max.</title>
        <authorList>
            <person name="Schmutz J."/>
            <person name="Cannon S."/>
            <person name="Schlueter J."/>
            <person name="Ma J."/>
            <person name="Mitros T."/>
            <person name="Nelson W."/>
            <person name="Hyten D."/>
            <person name="Song Q."/>
            <person name="Thelen J."/>
            <person name="Cheng J."/>
            <person name="Xu D."/>
            <person name="Hellsten U."/>
            <person name="May G."/>
            <person name="Yu Y."/>
            <person name="Sakurai T."/>
            <person name="Umezawa T."/>
            <person name="Bhattacharyya M."/>
            <person name="Sandhu D."/>
            <person name="Valliyodan B."/>
            <person name="Lindquist E."/>
            <person name="Peto M."/>
            <person name="Grant D."/>
            <person name="Shu S."/>
            <person name="Goodstein D."/>
            <person name="Barry K."/>
            <person name="Futrell-Griggs M."/>
            <person name="Abernathy B."/>
            <person name="Du J."/>
            <person name="Tian Z."/>
            <person name="Zhu L."/>
            <person name="Gill N."/>
            <person name="Joshi T."/>
            <person name="Libault M."/>
            <person name="Sethuraman A."/>
            <person name="Zhang X."/>
            <person name="Shinozaki K."/>
            <person name="Nguyen H."/>
            <person name="Wing R."/>
            <person name="Cregan P."/>
            <person name="Specht J."/>
            <person name="Grimwood J."/>
            <person name="Rokhsar D."/>
            <person name="Stacey G."/>
            <person name="Shoemaker R."/>
            <person name="Jackson S."/>
        </authorList>
    </citation>
    <scope>NUCLEOTIDE SEQUENCE</scope>
    <source>
        <tissue evidence="1">Callus</tissue>
    </source>
</reference>
<dbReference type="InParanoid" id="A0A0R0JLY9"/>
<organism evidence="1">
    <name type="scientific">Glycine max</name>
    <name type="common">Soybean</name>
    <name type="synonym">Glycine hispida</name>
    <dbReference type="NCBI Taxonomy" id="3847"/>
    <lineage>
        <taxon>Eukaryota</taxon>
        <taxon>Viridiplantae</taxon>
        <taxon>Streptophyta</taxon>
        <taxon>Embryophyta</taxon>
        <taxon>Tracheophyta</taxon>
        <taxon>Spermatophyta</taxon>
        <taxon>Magnoliopsida</taxon>
        <taxon>eudicotyledons</taxon>
        <taxon>Gunneridae</taxon>
        <taxon>Pentapetalae</taxon>
        <taxon>rosids</taxon>
        <taxon>fabids</taxon>
        <taxon>Fabales</taxon>
        <taxon>Fabaceae</taxon>
        <taxon>Papilionoideae</taxon>
        <taxon>50 kb inversion clade</taxon>
        <taxon>NPAAA clade</taxon>
        <taxon>indigoferoid/millettioid clade</taxon>
        <taxon>Phaseoleae</taxon>
        <taxon>Glycine</taxon>
        <taxon>Glycine subgen. Soja</taxon>
    </lineage>
</organism>